<reference evidence="4" key="1">
    <citation type="journal article" date="2014" name="Genome Announc.">
        <title>Draft genome sequence of the formaldehyde-resistant fungus Byssochlamys spectabilis No. 5 (anamorph Paecilomyces variotii No. 5) (NBRC109023).</title>
        <authorList>
            <person name="Oka T."/>
            <person name="Ekino K."/>
            <person name="Fukuda K."/>
            <person name="Nomura Y."/>
        </authorList>
    </citation>
    <scope>NUCLEOTIDE SEQUENCE [LARGE SCALE GENOMIC DNA]</scope>
    <source>
        <strain evidence="4">No. 5 / NBRC 109023</strain>
    </source>
</reference>
<accession>V5GF51</accession>
<name>V5GF51_BYSSN</name>
<dbReference type="OrthoDB" id="5381672at2759"/>
<proteinExistence type="predicted"/>
<gene>
    <name evidence="3" type="ORF">PVAR5_8298</name>
</gene>
<feature type="compositionally biased region" description="Basic and acidic residues" evidence="1">
    <location>
        <begin position="690"/>
        <end position="703"/>
    </location>
</feature>
<dbReference type="HOGENOM" id="CLU_009027_0_0_1"/>
<feature type="transmembrane region" description="Helical" evidence="2">
    <location>
        <begin position="56"/>
        <end position="77"/>
    </location>
</feature>
<dbReference type="Proteomes" id="UP000018001">
    <property type="component" value="Unassembled WGS sequence"/>
</dbReference>
<feature type="transmembrane region" description="Helical" evidence="2">
    <location>
        <begin position="163"/>
        <end position="180"/>
    </location>
</feature>
<feature type="transmembrane region" description="Helical" evidence="2">
    <location>
        <begin position="97"/>
        <end position="119"/>
    </location>
</feature>
<evidence type="ECO:0000313" key="4">
    <source>
        <dbReference type="Proteomes" id="UP000018001"/>
    </source>
</evidence>
<comment type="caution">
    <text evidence="3">The sequence shown here is derived from an EMBL/GenBank/DDBJ whole genome shotgun (WGS) entry which is preliminary data.</text>
</comment>
<keyword evidence="4" id="KW-1185">Reference proteome</keyword>
<dbReference type="EMBL" id="BAUL01000304">
    <property type="protein sequence ID" value="GAD99582.1"/>
    <property type="molecule type" value="Genomic_DNA"/>
</dbReference>
<keyword evidence="2" id="KW-0812">Transmembrane</keyword>
<feature type="compositionally biased region" description="Polar residues" evidence="1">
    <location>
        <begin position="1"/>
        <end position="10"/>
    </location>
</feature>
<dbReference type="InParanoid" id="V5GF51"/>
<dbReference type="eggNOG" id="ENOG502RZM0">
    <property type="taxonomic scope" value="Eukaryota"/>
</dbReference>
<feature type="region of interest" description="Disordered" evidence="1">
    <location>
        <begin position="683"/>
        <end position="709"/>
    </location>
</feature>
<evidence type="ECO:0000256" key="1">
    <source>
        <dbReference type="SAM" id="MobiDB-lite"/>
    </source>
</evidence>
<organism evidence="3 4">
    <name type="scientific">Byssochlamys spectabilis (strain No. 5 / NBRC 109023)</name>
    <name type="common">Paecilomyces variotii</name>
    <dbReference type="NCBI Taxonomy" id="1356009"/>
    <lineage>
        <taxon>Eukaryota</taxon>
        <taxon>Fungi</taxon>
        <taxon>Dikarya</taxon>
        <taxon>Ascomycota</taxon>
        <taxon>Pezizomycotina</taxon>
        <taxon>Eurotiomycetes</taxon>
        <taxon>Eurotiomycetidae</taxon>
        <taxon>Eurotiales</taxon>
        <taxon>Thermoascaceae</taxon>
        <taxon>Paecilomyces</taxon>
    </lineage>
</organism>
<feature type="transmembrane region" description="Helical" evidence="2">
    <location>
        <begin position="589"/>
        <end position="612"/>
    </location>
</feature>
<keyword evidence="2" id="KW-1133">Transmembrane helix</keyword>
<protein>
    <submittedName>
        <fullName evidence="3">Uncharacterized protein</fullName>
    </submittedName>
</protein>
<dbReference type="AlphaFoldDB" id="V5GF51"/>
<evidence type="ECO:0000256" key="2">
    <source>
        <dbReference type="SAM" id="Phobius"/>
    </source>
</evidence>
<sequence length="709" mass="79362">MDNKSESTVCGSILDETRREDGEQDQNNRDAFVVSESPAAGTPIVHSTRLYSSRSIFLLALFYICIVLFAWIGKWVWPYYPQHQLQQWLRATRVLQSLATVLTTPITSAVCASAAVVFAQRRRTARGLTLRQVMTLADRNWVDLSTYSRLLDWDDWKRHGSSLLLFAMLVNVLGLVIFPVQEILLSTGSRKMHTEPAYMGLYDITDKVPNDESEFSGIDSNLIVVMTRDALSTALEQIQAHLWSGTGSSCTYDGIIDASTYCSGGNKLGSMLDLPDSFWAELPSGYNTGLVSQYIPRINSSVHYESISEMEFPSNCDEIPGALFIEYSGIRNSSEEFGEDWSLQVCMPADLTQSPWKPTSNRQDFSEELFLNLTFYHSEVWNQSAINYRKMTVNTTAGYFELPNYMNGGVAGPLLDRYSNDIGKEQSTIHKRDRTISTNSTRPLEIVPNKGPLLTLALALFGEGSFIHTRQSHPEAYTASVLRNNSNYYSPTFDYAEACIYMTPLVSLYGSTNCIRNADGGPNVSYVAYEIKEWLSRFNYHTVDVERAFSYAAFLANQACMLSPNDRSLQVATDLGFDIQIPIISKTGMVVVSVLLGIYLTILFSLAVYAAFLPRWTERLDSFAMMRIGGVIADKVPLLVNRVSSHVDVLDKYPGWMGEQAGDNAQIGALGLGGPDVLKKGRRYMSYPGDNERPDYRDRRDSTRISGTR</sequence>
<evidence type="ECO:0000313" key="3">
    <source>
        <dbReference type="EMBL" id="GAD99582.1"/>
    </source>
</evidence>
<keyword evidence="2" id="KW-0472">Membrane</keyword>
<feature type="region of interest" description="Disordered" evidence="1">
    <location>
        <begin position="1"/>
        <end position="29"/>
    </location>
</feature>